<proteinExistence type="predicted"/>
<gene>
    <name evidence="1" type="ORF">GCM10023153_26630</name>
</gene>
<evidence type="ECO:0000313" key="1">
    <source>
        <dbReference type="EMBL" id="GAA4399899.1"/>
    </source>
</evidence>
<comment type="caution">
    <text evidence="1">The sequence shown here is derived from an EMBL/GenBank/DDBJ whole genome shotgun (WGS) entry which is preliminary data.</text>
</comment>
<reference evidence="2" key="1">
    <citation type="journal article" date="2019" name="Int. J. Syst. Evol. Microbiol.">
        <title>The Global Catalogue of Microorganisms (GCM) 10K type strain sequencing project: providing services to taxonomists for standard genome sequencing and annotation.</title>
        <authorList>
            <consortium name="The Broad Institute Genomics Platform"/>
            <consortium name="The Broad Institute Genome Sequencing Center for Infectious Disease"/>
            <person name="Wu L."/>
            <person name="Ma J."/>
        </authorList>
    </citation>
    <scope>NUCLEOTIDE SEQUENCE [LARGE SCALE GENOMIC DNA]</scope>
    <source>
        <strain evidence="2">JCM 17738</strain>
    </source>
</reference>
<accession>A0ABP8K3N9</accession>
<dbReference type="EMBL" id="BAABFX010000037">
    <property type="protein sequence ID" value="GAA4399899.1"/>
    <property type="molecule type" value="Genomic_DNA"/>
</dbReference>
<dbReference type="Proteomes" id="UP001500390">
    <property type="component" value="Unassembled WGS sequence"/>
</dbReference>
<protein>
    <submittedName>
        <fullName evidence="1">Uncharacterized protein</fullName>
    </submittedName>
</protein>
<organism evidence="1 2">
    <name type="scientific">Ornithinibacter aureus</name>
    <dbReference type="NCBI Taxonomy" id="622664"/>
    <lineage>
        <taxon>Bacteria</taxon>
        <taxon>Bacillati</taxon>
        <taxon>Actinomycetota</taxon>
        <taxon>Actinomycetes</taxon>
        <taxon>Micrococcales</taxon>
        <taxon>Intrasporangiaceae</taxon>
        <taxon>Ornithinibacter</taxon>
    </lineage>
</organism>
<evidence type="ECO:0000313" key="2">
    <source>
        <dbReference type="Proteomes" id="UP001500390"/>
    </source>
</evidence>
<keyword evidence="2" id="KW-1185">Reference proteome</keyword>
<sequence length="69" mass="7407">MTISLTYRLVAPDTPPAARPTLPDSRHRRRKARLVMPAIGASTTGDSMTCRPMCNGGRTAVVADMVIPV</sequence>
<name>A0ABP8K3N9_9MICO</name>